<evidence type="ECO:0000313" key="5">
    <source>
        <dbReference type="EMBL" id="MFC3582140.1"/>
    </source>
</evidence>
<keyword evidence="6" id="KW-1185">Reference proteome</keyword>
<dbReference type="PROSITE" id="PS51318">
    <property type="entry name" value="TAT"/>
    <property type="match status" value="1"/>
</dbReference>
<evidence type="ECO:0000256" key="1">
    <source>
        <dbReference type="ARBA" id="ARBA00009175"/>
    </source>
</evidence>
<keyword evidence="2" id="KW-0479">Metal-binding</keyword>
<feature type="chain" id="PRO_5047224439" evidence="4">
    <location>
        <begin position="27"/>
        <end position="257"/>
    </location>
</feature>
<proteinExistence type="inferred from homology"/>
<dbReference type="EMBL" id="JBHRXP010000009">
    <property type="protein sequence ID" value="MFC3582140.1"/>
    <property type="molecule type" value="Genomic_DNA"/>
</dbReference>
<feature type="signal peptide" evidence="4">
    <location>
        <begin position="1"/>
        <end position="26"/>
    </location>
</feature>
<comment type="similarity">
    <text evidence="1">Belongs to the bacterial solute-binding protein ModA family.</text>
</comment>
<dbReference type="PIRSF" id="PIRSF004846">
    <property type="entry name" value="ModA"/>
    <property type="match status" value="1"/>
</dbReference>
<dbReference type="Pfam" id="PF13531">
    <property type="entry name" value="SBP_bac_11"/>
    <property type="match status" value="1"/>
</dbReference>
<dbReference type="InterPro" id="IPR050682">
    <property type="entry name" value="ModA/WtpA"/>
</dbReference>
<dbReference type="SUPFAM" id="SSF53850">
    <property type="entry name" value="Periplasmic binding protein-like II"/>
    <property type="match status" value="1"/>
</dbReference>
<dbReference type="RefSeq" id="WP_261294439.1">
    <property type="nucleotide sequence ID" value="NZ_JANQBK010000007.1"/>
</dbReference>
<dbReference type="InterPro" id="IPR005950">
    <property type="entry name" value="ModA"/>
</dbReference>
<sequence length="257" mass="26762">MDRRRSLLATLVLLAAVLLLPAPAAAQPRAPLVLAAASLQESMTAAAAAWARQGHPRPVVSFAASSALARQLIAGAPADLFVSADAAWMDAVAAKRLLAAGTRADFLGNRLVVVARTGSRTRIPLRPAALARTLGAGPLAMADPMSVPAGIYGKQALQRLGAWPQVAPHVVAAENVRAALALVERGAAPLGIVYATDARASAKLRIAGVFPAASHPPIVYPLARLAASRNPEAEGFRRFLLSRPGQAIFVRYGFTTR</sequence>
<evidence type="ECO:0000256" key="3">
    <source>
        <dbReference type="ARBA" id="ARBA00022729"/>
    </source>
</evidence>
<dbReference type="PANTHER" id="PTHR30632:SF17">
    <property type="entry name" value="MOLYBDATE-BINDING PROTEIN MODA"/>
    <property type="match status" value="1"/>
</dbReference>
<accession>A0ABV7SZH2</accession>
<name>A0ABV7SZH2_9SPHN</name>
<protein>
    <submittedName>
        <fullName evidence="5">Molybdate ABC transporter substrate-binding protein</fullName>
    </submittedName>
</protein>
<dbReference type="InterPro" id="IPR006311">
    <property type="entry name" value="TAT_signal"/>
</dbReference>
<dbReference type="PANTHER" id="PTHR30632">
    <property type="entry name" value="MOLYBDATE-BINDING PERIPLASMIC PROTEIN"/>
    <property type="match status" value="1"/>
</dbReference>
<reference evidence="6" key="1">
    <citation type="journal article" date="2019" name="Int. J. Syst. Evol. Microbiol.">
        <title>The Global Catalogue of Microorganisms (GCM) 10K type strain sequencing project: providing services to taxonomists for standard genome sequencing and annotation.</title>
        <authorList>
            <consortium name="The Broad Institute Genomics Platform"/>
            <consortium name="The Broad Institute Genome Sequencing Center for Infectious Disease"/>
            <person name="Wu L."/>
            <person name="Ma J."/>
        </authorList>
    </citation>
    <scope>NUCLEOTIDE SEQUENCE [LARGE SCALE GENOMIC DNA]</scope>
    <source>
        <strain evidence="6">KCTC 42739</strain>
    </source>
</reference>
<organism evidence="5 6">
    <name type="scientific">Sphingomonas hylomeconis</name>
    <dbReference type="NCBI Taxonomy" id="1395958"/>
    <lineage>
        <taxon>Bacteria</taxon>
        <taxon>Pseudomonadati</taxon>
        <taxon>Pseudomonadota</taxon>
        <taxon>Alphaproteobacteria</taxon>
        <taxon>Sphingomonadales</taxon>
        <taxon>Sphingomonadaceae</taxon>
        <taxon>Sphingomonas</taxon>
    </lineage>
</organism>
<gene>
    <name evidence="5" type="primary">modA</name>
    <name evidence="5" type="ORF">ACFONA_18365</name>
</gene>
<dbReference type="Gene3D" id="3.40.190.10">
    <property type="entry name" value="Periplasmic binding protein-like II"/>
    <property type="match status" value="2"/>
</dbReference>
<evidence type="ECO:0000256" key="4">
    <source>
        <dbReference type="SAM" id="SignalP"/>
    </source>
</evidence>
<keyword evidence="3 4" id="KW-0732">Signal</keyword>
<comment type="caution">
    <text evidence="5">The sequence shown here is derived from an EMBL/GenBank/DDBJ whole genome shotgun (WGS) entry which is preliminary data.</text>
</comment>
<dbReference type="Proteomes" id="UP001595713">
    <property type="component" value="Unassembled WGS sequence"/>
</dbReference>
<evidence type="ECO:0000256" key="2">
    <source>
        <dbReference type="ARBA" id="ARBA00022723"/>
    </source>
</evidence>
<evidence type="ECO:0000313" key="6">
    <source>
        <dbReference type="Proteomes" id="UP001595713"/>
    </source>
</evidence>
<dbReference type="NCBIfam" id="TIGR01256">
    <property type="entry name" value="modA"/>
    <property type="match status" value="1"/>
</dbReference>